<dbReference type="PANTHER" id="PTHR30621:SF0">
    <property type="entry name" value="BIFUNCTIONAL GLUTAMINE SYNTHETASE ADENYLYLTRANSFERASE_ADENYLYL-REMOVING ENZYME"/>
    <property type="match status" value="1"/>
</dbReference>
<feature type="domain" description="PII-uridylyltransferase/Glutamine-synthetase adenylyltransferase" evidence="8">
    <location>
        <begin position="291"/>
        <end position="423"/>
    </location>
</feature>
<feature type="domain" description="Glutamate-ammonia ligase adenylyltransferase repeated" evidence="7">
    <location>
        <begin position="541"/>
        <end position="757"/>
    </location>
</feature>
<evidence type="ECO:0000256" key="1">
    <source>
        <dbReference type="ARBA" id="ARBA00022679"/>
    </source>
</evidence>
<evidence type="ECO:0000313" key="9">
    <source>
        <dbReference type="EMBL" id="MBK3333327.1"/>
    </source>
</evidence>
<dbReference type="InterPro" id="IPR023057">
    <property type="entry name" value="GlnE"/>
</dbReference>
<dbReference type="Gene3D" id="3.30.460.10">
    <property type="entry name" value="Beta Polymerase, domain 2"/>
    <property type="match status" value="2"/>
</dbReference>
<dbReference type="InterPro" id="IPR013546">
    <property type="entry name" value="PII_UdlTrfase/GS_AdlTrfase"/>
</dbReference>
<organism evidence="9 10">
    <name type="scientific">Persephonella atlantica</name>
    <dbReference type="NCBI Taxonomy" id="2699429"/>
    <lineage>
        <taxon>Bacteria</taxon>
        <taxon>Pseudomonadati</taxon>
        <taxon>Aquificota</taxon>
        <taxon>Aquificia</taxon>
        <taxon>Aquificales</taxon>
        <taxon>Hydrogenothermaceae</taxon>
        <taxon>Persephonella</taxon>
    </lineage>
</organism>
<comment type="caution">
    <text evidence="9">The sequence shown here is derived from an EMBL/GenBank/DDBJ whole genome shotgun (WGS) entry which is preliminary data.</text>
</comment>
<dbReference type="RefSeq" id="WP_200674893.1">
    <property type="nucleotide sequence ID" value="NZ_JAACYA010000002.1"/>
</dbReference>
<keyword evidence="6" id="KW-0511">Multifunctional enzyme</keyword>
<protein>
    <submittedName>
        <fullName evidence="9">Glutamine-synthetase adenylyltransferase</fullName>
    </submittedName>
</protein>
<dbReference type="CDD" id="cd05401">
    <property type="entry name" value="NT_GlnE_GlnD_like"/>
    <property type="match status" value="2"/>
</dbReference>
<reference evidence="9 10" key="1">
    <citation type="journal article" date="2021" name="Syst. Appl. Microbiol.">
        <title>Persephonella atlantica sp. nov.: How to adapt to physico-chemical gradients in high temperature hydrothermal habitats.</title>
        <authorList>
            <person name="Francois D.X."/>
            <person name="Godfroy A."/>
            <person name="Mathien C."/>
            <person name="Aube J."/>
            <person name="Cathalot C."/>
            <person name="Lesongeur F."/>
            <person name="L'Haridon S."/>
            <person name="Philippon X."/>
            <person name="Roussel E.G."/>
        </authorList>
    </citation>
    <scope>NUCLEOTIDE SEQUENCE [LARGE SCALE GENOMIC DNA]</scope>
    <source>
        <strain evidence="9 10">MO1340</strain>
    </source>
</reference>
<dbReference type="Gene3D" id="1.20.120.330">
    <property type="entry name" value="Nucleotidyltransferases domain 2"/>
    <property type="match status" value="2"/>
</dbReference>
<keyword evidence="5" id="KW-0460">Magnesium</keyword>
<keyword evidence="3" id="KW-0547">Nucleotide-binding</keyword>
<keyword evidence="1" id="KW-0808">Transferase</keyword>
<evidence type="ECO:0000256" key="3">
    <source>
        <dbReference type="ARBA" id="ARBA00022741"/>
    </source>
</evidence>
<dbReference type="SUPFAM" id="SSF81593">
    <property type="entry name" value="Nucleotidyltransferase substrate binding subunit/domain"/>
    <property type="match status" value="2"/>
</dbReference>
<dbReference type="Pfam" id="PF08335">
    <property type="entry name" value="GlnD_UR_UTase"/>
    <property type="match status" value="2"/>
</dbReference>
<dbReference type="InterPro" id="IPR043519">
    <property type="entry name" value="NT_sf"/>
</dbReference>
<sequence length="908" mass="106738">MAKLTKFEALKPEFLKSLPEKKLKLLKNLSEYSSCITDFIFRHTEQLEYIYENLRKPLYGRENLVKEALNILEGCEAGKIPEKLSFFKMKHLSRIVAKDIYKIHSLPQLTEELSYVADALFEAAYRKASEITEKRYGIPIDQETGEKAEGCVIALGKLGGLDLNYYSDVDVMYLYSNEGKTDRGVSNREFFIELFKALTNFLTKRNIEGQAWIVDLDLRPEGKKGFLAYSLPAVEFYYWSHGRTWERHMLIKARHCAGSRKVSEDFMKIIKPFVYRKHAGEEVFEEIVEMKKLIQQEAQTGKLDEIDIKKSEGGIREIEFFVQILQLMYGGKIPQLQERRTLSAIKKLMEKGIIDTETGNILTDSYIFLRRLEHLVQIKNCIQTQKFSFKDSREFAQKMGLSQKEFLKKLEEVRYKVKEIFENISPDIDVKLTPLQRFILTKHYEEEAREYLKNLGFEEPERALQMFKKIFFSKIYVELSENSKEMLFSFIPQLEKELAAFQDREDFLLNFTKMMIDGGMLWIFVSALEQNPNLVRFMLNISKLSDYISDLMSKDRELLDWAFGIEEVPEKFSDFDRELSVIPNSLDFTDRLKRLKKVVEVLVSLRYLSKINTSEPEKRLKEINNALSNLADYILDKLYHYFDGKDFAIYSLGKLGSREMNIGSDLDLIFVFKDEKSKNRLMKIPQNIVRALTSYSGEGILYNIDLRLRPFGKGGELSPSLSFYEKYFSKEARIWERLAWAKARFITGDLQVKESMDRLIEEFLFSSEINREFINEALDMRLRLEGLARETPEEIDLKLGKGGITDIEFLIQILSLKYRKRITNMLEGVELFRQELVRDYIFLREVEARLRMIKGVGMSKIYRNSPYLYRIAHSFDMEPEQLWEKLNETKKEIREIFLREMKILREGV</sequence>
<keyword evidence="2 9" id="KW-0548">Nucleotidyltransferase</keyword>
<evidence type="ECO:0000313" key="10">
    <source>
        <dbReference type="Proteomes" id="UP000772812"/>
    </source>
</evidence>
<dbReference type="InterPro" id="IPR005190">
    <property type="entry name" value="GlnE_rpt_dom"/>
</dbReference>
<dbReference type="GO" id="GO:0016779">
    <property type="term" value="F:nucleotidyltransferase activity"/>
    <property type="evidence" value="ECO:0007669"/>
    <property type="project" value="UniProtKB-KW"/>
</dbReference>
<dbReference type="SUPFAM" id="SSF81301">
    <property type="entry name" value="Nucleotidyltransferase"/>
    <property type="match status" value="2"/>
</dbReference>
<proteinExistence type="predicted"/>
<evidence type="ECO:0000256" key="5">
    <source>
        <dbReference type="ARBA" id="ARBA00022842"/>
    </source>
</evidence>
<keyword evidence="4" id="KW-0067">ATP-binding</keyword>
<evidence type="ECO:0000256" key="2">
    <source>
        <dbReference type="ARBA" id="ARBA00022695"/>
    </source>
</evidence>
<evidence type="ECO:0000256" key="4">
    <source>
        <dbReference type="ARBA" id="ARBA00022840"/>
    </source>
</evidence>
<evidence type="ECO:0000259" key="8">
    <source>
        <dbReference type="Pfam" id="PF08335"/>
    </source>
</evidence>
<dbReference type="Pfam" id="PF03710">
    <property type="entry name" value="GlnE"/>
    <property type="match status" value="2"/>
</dbReference>
<feature type="domain" description="PII-uridylyltransferase/Glutamine-synthetase adenylyltransferase" evidence="8">
    <location>
        <begin position="791"/>
        <end position="897"/>
    </location>
</feature>
<dbReference type="EMBL" id="JAACYA010000002">
    <property type="protein sequence ID" value="MBK3333327.1"/>
    <property type="molecule type" value="Genomic_DNA"/>
</dbReference>
<name>A0ABS1GKV3_9AQUI</name>
<evidence type="ECO:0000259" key="7">
    <source>
        <dbReference type="Pfam" id="PF03710"/>
    </source>
</evidence>
<gene>
    <name evidence="9" type="ORF">GWK41_09620</name>
</gene>
<keyword evidence="10" id="KW-1185">Reference proteome</keyword>
<feature type="domain" description="Glutamate-ammonia ligase adenylyltransferase repeated" evidence="7">
    <location>
        <begin position="26"/>
        <end position="267"/>
    </location>
</feature>
<evidence type="ECO:0000256" key="6">
    <source>
        <dbReference type="ARBA" id="ARBA00023268"/>
    </source>
</evidence>
<accession>A0ABS1GKV3</accession>
<dbReference type="Proteomes" id="UP000772812">
    <property type="component" value="Unassembled WGS sequence"/>
</dbReference>
<dbReference type="PANTHER" id="PTHR30621">
    <property type="entry name" value="GLUTAMINE SYNTHETASE ADENYLYLTRANSFERASE"/>
    <property type="match status" value="1"/>
</dbReference>